<dbReference type="KEGG" id="arf:AR1Y2_0759"/>
<dbReference type="PANTHER" id="PTHR18964:SF149">
    <property type="entry name" value="BIFUNCTIONAL UDP-N-ACETYLGLUCOSAMINE 2-EPIMERASE_N-ACETYLMANNOSAMINE KINASE"/>
    <property type="match status" value="1"/>
</dbReference>
<sequence length="296" mass="31936">MRYAVGIDVGGTNTRVALIDEHFHIIQREQFLTDKEEAGETICGIKNIIRGFQVKVEGISISCPGPLDLMAGIVLTPPNLPGWHNLPIEKRLQEALGVPVYLENDANLACLAEAAAGAGKDSRYVQFLTVSTGIGAGFCIDRKIYHGSRGFAQEVANSVLWRNGPFQGDLKKGSVESISSGTAIVKRAKEAGLSVKHAGEVYQLAEKGNTAAKEIMEDAYEFLSNFIGILYGVLDPDLFILGGSVALKIPGFIEEIQSRAEEKVYTALRDHIHVVPAQLGEDCGLIGAAYLVFHTP</sequence>
<organism evidence="2 3">
    <name type="scientific">Anaerostipes rhamnosivorans</name>
    <dbReference type="NCBI Taxonomy" id="1229621"/>
    <lineage>
        <taxon>Bacteria</taxon>
        <taxon>Bacillati</taxon>
        <taxon>Bacillota</taxon>
        <taxon>Clostridia</taxon>
        <taxon>Lachnospirales</taxon>
        <taxon>Lachnospiraceae</taxon>
        <taxon>Anaerostipes</taxon>
    </lineage>
</organism>
<keyword evidence="2" id="KW-0808">Transferase</keyword>
<evidence type="ECO:0000256" key="1">
    <source>
        <dbReference type="ARBA" id="ARBA00006479"/>
    </source>
</evidence>
<dbReference type="GO" id="GO:0004340">
    <property type="term" value="F:glucokinase activity"/>
    <property type="evidence" value="ECO:0007669"/>
    <property type="project" value="UniProtKB-EC"/>
</dbReference>
<dbReference type="InterPro" id="IPR043129">
    <property type="entry name" value="ATPase_NBD"/>
</dbReference>
<dbReference type="EMBL" id="CP040058">
    <property type="protein sequence ID" value="QCP34213.1"/>
    <property type="molecule type" value="Genomic_DNA"/>
</dbReference>
<protein>
    <submittedName>
        <fullName evidence="2">Glucokinase</fullName>
        <ecNumber evidence="2">2.7.1.2</ecNumber>
    </submittedName>
</protein>
<comment type="similarity">
    <text evidence="1">Belongs to the ROK (NagC/XylR) family.</text>
</comment>
<dbReference type="Proteomes" id="UP000298653">
    <property type="component" value="Chromosome"/>
</dbReference>
<dbReference type="Pfam" id="PF00480">
    <property type="entry name" value="ROK"/>
    <property type="match status" value="1"/>
</dbReference>
<dbReference type="PANTHER" id="PTHR18964">
    <property type="entry name" value="ROK (REPRESSOR, ORF, KINASE) FAMILY"/>
    <property type="match status" value="1"/>
</dbReference>
<dbReference type="EC" id="2.7.1.2" evidence="2"/>
<dbReference type="SUPFAM" id="SSF53067">
    <property type="entry name" value="Actin-like ATPase domain"/>
    <property type="match status" value="1"/>
</dbReference>
<dbReference type="InterPro" id="IPR000600">
    <property type="entry name" value="ROK"/>
</dbReference>
<gene>
    <name evidence="2" type="ORF">AR1Y2_0759</name>
</gene>
<dbReference type="OrthoDB" id="9810372at2"/>
<accession>A0A4P8IEH7</accession>
<keyword evidence="2" id="KW-0418">Kinase</keyword>
<dbReference type="Gene3D" id="3.30.420.40">
    <property type="match status" value="2"/>
</dbReference>
<evidence type="ECO:0000313" key="2">
    <source>
        <dbReference type="EMBL" id="QCP34213.1"/>
    </source>
</evidence>
<name>A0A4P8IEH7_9FIRM</name>
<keyword evidence="3" id="KW-1185">Reference proteome</keyword>
<evidence type="ECO:0000313" key="3">
    <source>
        <dbReference type="Proteomes" id="UP000298653"/>
    </source>
</evidence>
<proteinExistence type="inferred from homology"/>
<dbReference type="AlphaFoldDB" id="A0A4P8IEH7"/>
<dbReference type="RefSeq" id="WP_137327786.1">
    <property type="nucleotide sequence ID" value="NZ_CP040058.1"/>
</dbReference>
<reference evidence="2 3" key="1">
    <citation type="submission" date="2019-05" db="EMBL/GenBank/DDBJ databases">
        <title>Complete genome sequencing of Anaerostipes rhamnosivorans.</title>
        <authorList>
            <person name="Bui T.P.N."/>
            <person name="de Vos W.M."/>
        </authorList>
    </citation>
    <scope>NUCLEOTIDE SEQUENCE [LARGE SCALE GENOMIC DNA]</scope>
    <source>
        <strain evidence="2 3">1y2</strain>
    </source>
</reference>